<proteinExistence type="predicted"/>
<name>A0A2M6WC36_9BACT</name>
<reference evidence="2" key="1">
    <citation type="submission" date="2017-09" db="EMBL/GenBank/DDBJ databases">
        <title>Depth-based differentiation of microbial function through sediment-hosted aquifers and enrichment of novel symbionts in the deep terrestrial subsurface.</title>
        <authorList>
            <person name="Probst A.J."/>
            <person name="Ladd B."/>
            <person name="Jarett J.K."/>
            <person name="Geller-Mcgrath D.E."/>
            <person name="Sieber C.M.K."/>
            <person name="Emerson J.B."/>
            <person name="Anantharaman K."/>
            <person name="Thomas B.C."/>
            <person name="Malmstrom R."/>
            <person name="Stieglmeier M."/>
            <person name="Klingl A."/>
            <person name="Woyke T."/>
            <person name="Ryan C.M."/>
            <person name="Banfield J.F."/>
        </authorList>
    </citation>
    <scope>NUCLEOTIDE SEQUENCE [LARGE SCALE GENOMIC DNA]</scope>
</reference>
<dbReference type="AlphaFoldDB" id="A0A2M6WC36"/>
<gene>
    <name evidence="1" type="ORF">COU22_03165</name>
</gene>
<protein>
    <recommendedName>
        <fullName evidence="3">Type 4 fimbrial biogenesis protein PilX N-terminal domain-containing protein</fullName>
    </recommendedName>
</protein>
<evidence type="ECO:0000313" key="1">
    <source>
        <dbReference type="EMBL" id="PIT90265.1"/>
    </source>
</evidence>
<evidence type="ECO:0000313" key="2">
    <source>
        <dbReference type="Proteomes" id="UP000230543"/>
    </source>
</evidence>
<accession>A0A2M6WC36</accession>
<dbReference type="Proteomes" id="UP000230543">
    <property type="component" value="Unassembled WGS sequence"/>
</dbReference>
<organism evidence="1 2">
    <name type="scientific">Candidatus Komeilibacteria bacterium CG10_big_fil_rev_8_21_14_0_10_41_13</name>
    <dbReference type="NCBI Taxonomy" id="1974476"/>
    <lineage>
        <taxon>Bacteria</taxon>
        <taxon>Candidatus Komeiliibacteriota</taxon>
    </lineage>
</organism>
<dbReference type="EMBL" id="PFBO01000115">
    <property type="protein sequence ID" value="PIT90265.1"/>
    <property type="molecule type" value="Genomic_DNA"/>
</dbReference>
<comment type="caution">
    <text evidence="1">The sequence shown here is derived from an EMBL/GenBank/DDBJ whole genome shotgun (WGS) entry which is preliminary data.</text>
</comment>
<sequence>MLDNFKDINLNRRGSTLLLAMLVMAGVLTVSVASSRLVINEIVQSSQLDKAMVAFYAAESGLERGLFEARKKDFDPAKFNQTVVLLDNEASYQLIADDSEDVLYASLSADESYQLDLFDPHSLDAFGADSIKSLRLDWQGSGWLEINWSFWTTGGAVQNSRSVVVSGASSPAIIQLSPDGSIYLYRVRIIARNSAATDLSITAYNDIDPGNPDNCPTLEDCQVSIPARVSIKSLGEYPNGSDKASRQAILVTMPEKSPLSGLYDYVLYSESEVAKEN</sequence>
<evidence type="ECO:0008006" key="3">
    <source>
        <dbReference type="Google" id="ProtNLM"/>
    </source>
</evidence>